<gene>
    <name evidence="1" type="ORF">Sxan_03920</name>
</gene>
<dbReference type="AlphaFoldDB" id="A0A919L9H3"/>
<accession>A0A919L9H3</accession>
<evidence type="ECO:0000313" key="1">
    <source>
        <dbReference type="EMBL" id="GHI83028.1"/>
    </source>
</evidence>
<comment type="caution">
    <text evidence="1">The sequence shown here is derived from an EMBL/GenBank/DDBJ whole genome shotgun (WGS) entry which is preliminary data.</text>
</comment>
<name>A0A919L9H3_9ACTN</name>
<dbReference type="EMBL" id="BNEE01000003">
    <property type="protein sequence ID" value="GHI83028.1"/>
    <property type="molecule type" value="Genomic_DNA"/>
</dbReference>
<sequence>MLSRVQGALLARPDGRRKLGQPVDALTRGLGGYLKHEEEAALPLVQQVLDTYEWACWGSLASWALDHPADPASDLGVIA</sequence>
<protein>
    <submittedName>
        <fullName evidence="1">Uncharacterized protein</fullName>
    </submittedName>
</protein>
<organism evidence="1 2">
    <name type="scientific">Streptomyces xanthophaeus</name>
    <dbReference type="NCBI Taxonomy" id="67385"/>
    <lineage>
        <taxon>Bacteria</taxon>
        <taxon>Bacillati</taxon>
        <taxon>Actinomycetota</taxon>
        <taxon>Actinomycetes</taxon>
        <taxon>Kitasatosporales</taxon>
        <taxon>Streptomycetaceae</taxon>
        <taxon>Streptomyces</taxon>
    </lineage>
</organism>
<evidence type="ECO:0000313" key="2">
    <source>
        <dbReference type="Proteomes" id="UP000600026"/>
    </source>
</evidence>
<proteinExistence type="predicted"/>
<keyword evidence="2" id="KW-1185">Reference proteome</keyword>
<dbReference type="Proteomes" id="UP000600026">
    <property type="component" value="Unassembled WGS sequence"/>
</dbReference>
<reference evidence="1" key="1">
    <citation type="submission" date="2020-09" db="EMBL/GenBank/DDBJ databases">
        <title>Whole genome shotgun sequence of Streptomyces xanthophaeus NBRC 12829.</title>
        <authorList>
            <person name="Komaki H."/>
            <person name="Tamura T."/>
        </authorList>
    </citation>
    <scope>NUCLEOTIDE SEQUENCE</scope>
    <source>
        <strain evidence="1">NBRC 12829</strain>
    </source>
</reference>